<dbReference type="InterPro" id="IPR000219">
    <property type="entry name" value="DH_dom"/>
</dbReference>
<dbReference type="Pfam" id="PF24681">
    <property type="entry name" value="Kelch_KLHDC2_KLHL20_DRC7"/>
    <property type="match status" value="1"/>
</dbReference>
<dbReference type="InterPro" id="IPR051092">
    <property type="entry name" value="FYVE_RhoGEF_PH"/>
</dbReference>
<evidence type="ECO:0000313" key="4">
    <source>
        <dbReference type="EMBL" id="KAK8882588.1"/>
    </source>
</evidence>
<dbReference type="Proteomes" id="UP001470230">
    <property type="component" value="Unassembled WGS sequence"/>
</dbReference>
<keyword evidence="2" id="KW-0472">Membrane</keyword>
<dbReference type="SMART" id="SM00325">
    <property type="entry name" value="RhoGEF"/>
    <property type="match status" value="1"/>
</dbReference>
<evidence type="ECO:0000313" key="5">
    <source>
        <dbReference type="Proteomes" id="UP001470230"/>
    </source>
</evidence>
<dbReference type="PANTHER" id="PTHR12673">
    <property type="entry name" value="FACIOGENITAL DYSPLASIA PROTEIN"/>
    <property type="match status" value="1"/>
</dbReference>
<dbReference type="Gene3D" id="2.120.10.80">
    <property type="entry name" value="Kelch-type beta propeller"/>
    <property type="match status" value="2"/>
</dbReference>
<dbReference type="InterPro" id="IPR015915">
    <property type="entry name" value="Kelch-typ_b-propeller"/>
</dbReference>
<keyword evidence="5" id="KW-1185">Reference proteome</keyword>
<dbReference type="Pfam" id="PF00621">
    <property type="entry name" value="RhoGEF"/>
    <property type="match status" value="1"/>
</dbReference>
<dbReference type="Gene3D" id="1.20.900.10">
    <property type="entry name" value="Dbl homology (DH) domain"/>
    <property type="match status" value="1"/>
</dbReference>
<dbReference type="SUPFAM" id="SSF117281">
    <property type="entry name" value="Kelch motif"/>
    <property type="match status" value="2"/>
</dbReference>
<dbReference type="SUPFAM" id="SSF48065">
    <property type="entry name" value="DBL homology domain (DH-domain)"/>
    <property type="match status" value="1"/>
</dbReference>
<feature type="transmembrane region" description="Helical" evidence="2">
    <location>
        <begin position="948"/>
        <end position="966"/>
    </location>
</feature>
<feature type="compositionally biased region" description="Basic and acidic residues" evidence="1">
    <location>
        <begin position="889"/>
        <end position="901"/>
    </location>
</feature>
<accession>A0ABR2JVV0</accession>
<protein>
    <recommendedName>
        <fullName evidence="3">DH domain-containing protein</fullName>
    </recommendedName>
</protein>
<feature type="region of interest" description="Disordered" evidence="1">
    <location>
        <begin position="865"/>
        <end position="906"/>
    </location>
</feature>
<keyword evidence="2" id="KW-0812">Transmembrane</keyword>
<comment type="caution">
    <text evidence="4">The sequence shown here is derived from an EMBL/GenBank/DDBJ whole genome shotgun (WGS) entry which is preliminary data.</text>
</comment>
<name>A0ABR2JVV0_9EUKA</name>
<dbReference type="PROSITE" id="PS50010">
    <property type="entry name" value="DH_2"/>
    <property type="match status" value="1"/>
</dbReference>
<reference evidence="4 5" key="1">
    <citation type="submission" date="2024-04" db="EMBL/GenBank/DDBJ databases">
        <title>Tritrichomonas musculus Genome.</title>
        <authorList>
            <person name="Alves-Ferreira E."/>
            <person name="Grigg M."/>
            <person name="Lorenzi H."/>
            <person name="Galac M."/>
        </authorList>
    </citation>
    <scope>NUCLEOTIDE SEQUENCE [LARGE SCALE GENOMIC DNA]</scope>
    <source>
        <strain evidence="4 5">EAF2021</strain>
    </source>
</reference>
<evidence type="ECO:0000259" key="3">
    <source>
        <dbReference type="PROSITE" id="PS50010"/>
    </source>
</evidence>
<proteinExistence type="predicted"/>
<gene>
    <name evidence="4" type="ORF">M9Y10_045230</name>
</gene>
<feature type="domain" description="DH" evidence="3">
    <location>
        <begin position="183"/>
        <end position="361"/>
    </location>
</feature>
<keyword evidence="2" id="KW-1133">Transmembrane helix</keyword>
<dbReference type="EMBL" id="JAPFFF010000009">
    <property type="protein sequence ID" value="KAK8882588.1"/>
    <property type="molecule type" value="Genomic_DNA"/>
</dbReference>
<evidence type="ECO:0000256" key="1">
    <source>
        <dbReference type="SAM" id="MobiDB-lite"/>
    </source>
</evidence>
<dbReference type="PANTHER" id="PTHR12673:SF159">
    <property type="entry name" value="LD03170P"/>
    <property type="match status" value="1"/>
</dbReference>
<dbReference type="InterPro" id="IPR001331">
    <property type="entry name" value="GDS_CDC24_CS"/>
</dbReference>
<feature type="transmembrane region" description="Helical" evidence="2">
    <location>
        <begin position="919"/>
        <end position="942"/>
    </location>
</feature>
<dbReference type="InterPro" id="IPR035899">
    <property type="entry name" value="DBL_dom_sf"/>
</dbReference>
<dbReference type="PROSITE" id="PS00741">
    <property type="entry name" value="DH_1"/>
    <property type="match status" value="1"/>
</dbReference>
<organism evidence="4 5">
    <name type="scientific">Tritrichomonas musculus</name>
    <dbReference type="NCBI Taxonomy" id="1915356"/>
    <lineage>
        <taxon>Eukaryota</taxon>
        <taxon>Metamonada</taxon>
        <taxon>Parabasalia</taxon>
        <taxon>Tritrichomonadida</taxon>
        <taxon>Tritrichomonadidae</taxon>
        <taxon>Tritrichomonas</taxon>
    </lineage>
</organism>
<sequence length="1041" mass="118947">MSVVFVDPDFLSHNFESSKIENQNATEVESIVECQQGLLGIHTPLYIRNFKKEENPLSLFPELINSKKYIKYDHPTTYLVQMDPKDEGIYYLCVQVESTSKEAIPNFYVPFNYNNFLTKTSNDFIDQIKSVFTFEIISPKLFVNNVDCANLKGSDIFNYIINKKSQLIMKCELTDAGKKVVNMRQNVLAEIISTENTYISDLQKISGFWKPRLEELKFLTENESRSIFKDIDIIISYQITFRSELESRGTLFSANIADVFIMFSHFFKSSKLYISNYQNIVQILTEKEQKEKFTEKIEELSKETGGRDLASYLITPVQRMPRYILFLRELLKYTPTFHPDRQLLEISYNQIEKVTREIDKSSDIAKRQQELYRIQVSLNSSDLSILQASRNLEKKRKVKLLHYPKYTESNSKTKFYLFNDLIVIIKKSNKRYAVFYSPINKVSYIRNLPTFDSVTFCTTEIPSKKKSSSLQEFCSIRFESPQARDEILKLISSKLPVQETDYFFKDIAMSYLPPILSGHKTSSIGSIIYSFGGYHAPKDVVAFDISNGAIDYQKALLPVLEGHSVSTVEESIYICGGEANGRFREETWKWNPTDSPLDKNNKRNSKSILIAKTGFAARINQSMSKWEDKLVVFGGKATALSSYYNSIAIFDTTKVSDGWVVHNDLQNLPQARCGHTSIVYNDKMYIYGGKNDKVTFSDINILNLNNLEWEARPQLTGDELPPRAFHQSIVFEDRPVMFTIGGNEDTSTAHLVNLETFSVTAIKITGNVPPSLSSFTLTLTHEGDLIIIGGKVKDHPTNLVQLLHIPETEKSSSEQDLTPMATMSRKKANSVICKPIAAEDKEEINYVLESQKNIQNNQDNEIEYEYEPENEPKKENNENKVSQSNVNEKVAEKPANEAEKPRKTHKQRLSLLRVSKDDFSLPTFINILMFVLPALAVLFISLCGLSKFTLIGSLICIILIGLLVLFRKLLIERKARVLENVLSNEIKNNDGYANKVAFLLKYNVPTCVFDAFMKNNEQTKKFTFTSKTVDGSTFDAIELAK</sequence>
<dbReference type="CDD" id="cd00160">
    <property type="entry name" value="RhoGEF"/>
    <property type="match status" value="1"/>
</dbReference>
<evidence type="ECO:0000256" key="2">
    <source>
        <dbReference type="SAM" id="Phobius"/>
    </source>
</evidence>